<evidence type="ECO:0000313" key="7">
    <source>
        <dbReference type="Proteomes" id="UP001158576"/>
    </source>
</evidence>
<dbReference type="EMBL" id="OU015567">
    <property type="protein sequence ID" value="CAG5113540.1"/>
    <property type="molecule type" value="Genomic_DNA"/>
</dbReference>
<dbReference type="Gene3D" id="1.20.1020.10">
    <property type="entry name" value="TAZ domain"/>
    <property type="match status" value="1"/>
</dbReference>
<dbReference type="SUPFAM" id="SSF57933">
    <property type="entry name" value="TAZ domain"/>
    <property type="match status" value="1"/>
</dbReference>
<keyword evidence="1 4" id="KW-0479">Metal-binding</keyword>
<proteinExistence type="predicted"/>
<feature type="zinc finger region" description="TAZ-type" evidence="4">
    <location>
        <begin position="41"/>
        <end position="129"/>
    </location>
</feature>
<evidence type="ECO:0000313" key="6">
    <source>
        <dbReference type="EMBL" id="CAG5113540.1"/>
    </source>
</evidence>
<name>A0ABN7TDD9_OIKDI</name>
<evidence type="ECO:0000256" key="3">
    <source>
        <dbReference type="ARBA" id="ARBA00022833"/>
    </source>
</evidence>
<organism evidence="6 7">
    <name type="scientific">Oikopleura dioica</name>
    <name type="common">Tunicate</name>
    <dbReference type="NCBI Taxonomy" id="34765"/>
    <lineage>
        <taxon>Eukaryota</taxon>
        <taxon>Metazoa</taxon>
        <taxon>Chordata</taxon>
        <taxon>Tunicata</taxon>
        <taxon>Appendicularia</taxon>
        <taxon>Copelata</taxon>
        <taxon>Oikopleuridae</taxon>
        <taxon>Oikopleura</taxon>
    </lineage>
</organism>
<sequence>MTINTGGAAMIDYLCEITEPVYEYTRKPLRKDKRRLPEHMLKKRLSWVRGSMMTLIHTMKCINGFYGKRGASCRVKHCDDIKRAIEHMPFCTMDRWCITQYCIATKTIVHHWRKVIASGPSSYLACSTVETIALFTLIDICSNGESENKREQLMRKIFNEPKIQSEIEEKPFRSCMDFLNEVNQLIANPTTVAEADHTPEGEDPFLQTSYTSFGFMGNFNYGKK</sequence>
<gene>
    <name evidence="6" type="ORF">OKIOD_LOCUS16403</name>
</gene>
<feature type="domain" description="TAZ-type" evidence="5">
    <location>
        <begin position="41"/>
        <end position="129"/>
    </location>
</feature>
<dbReference type="PROSITE" id="PS50134">
    <property type="entry name" value="ZF_TAZ"/>
    <property type="match status" value="1"/>
</dbReference>
<evidence type="ECO:0000259" key="5">
    <source>
        <dbReference type="PROSITE" id="PS50134"/>
    </source>
</evidence>
<accession>A0ABN7TDD9</accession>
<evidence type="ECO:0000256" key="1">
    <source>
        <dbReference type="ARBA" id="ARBA00022723"/>
    </source>
</evidence>
<keyword evidence="2 4" id="KW-0863">Zinc-finger</keyword>
<dbReference type="SMART" id="SM00551">
    <property type="entry name" value="ZnF_TAZ"/>
    <property type="match status" value="1"/>
</dbReference>
<keyword evidence="3 4" id="KW-0862">Zinc</keyword>
<evidence type="ECO:0000256" key="4">
    <source>
        <dbReference type="PROSITE-ProRule" id="PRU00203"/>
    </source>
</evidence>
<dbReference type="Proteomes" id="UP001158576">
    <property type="component" value="Chromosome 2"/>
</dbReference>
<keyword evidence="7" id="KW-1185">Reference proteome</keyword>
<reference evidence="6 7" key="1">
    <citation type="submission" date="2021-04" db="EMBL/GenBank/DDBJ databases">
        <authorList>
            <person name="Bliznina A."/>
        </authorList>
    </citation>
    <scope>NUCLEOTIDE SEQUENCE [LARGE SCALE GENOMIC DNA]</scope>
</reference>
<dbReference type="InterPro" id="IPR035898">
    <property type="entry name" value="TAZ_dom_sf"/>
</dbReference>
<dbReference type="InterPro" id="IPR000197">
    <property type="entry name" value="Znf_TAZ"/>
</dbReference>
<dbReference type="Pfam" id="PF02135">
    <property type="entry name" value="zf-TAZ"/>
    <property type="match status" value="1"/>
</dbReference>
<evidence type="ECO:0000256" key="2">
    <source>
        <dbReference type="ARBA" id="ARBA00022771"/>
    </source>
</evidence>
<protein>
    <submittedName>
        <fullName evidence="6">Oidioi.mRNA.OKI2018_I69.chr2.g7638.t1.cds</fullName>
    </submittedName>
</protein>